<organism evidence="2 3">
    <name type="scientific">Williamwhitmania taraxaci</name>
    <dbReference type="NCBI Taxonomy" id="1640674"/>
    <lineage>
        <taxon>Bacteria</taxon>
        <taxon>Pseudomonadati</taxon>
        <taxon>Bacteroidota</taxon>
        <taxon>Bacteroidia</taxon>
        <taxon>Bacteroidales</taxon>
        <taxon>Williamwhitmaniaceae</taxon>
        <taxon>Williamwhitmania</taxon>
    </lineage>
</organism>
<dbReference type="SUPFAM" id="SSF54913">
    <property type="entry name" value="GlnB-like"/>
    <property type="match status" value="1"/>
</dbReference>
<evidence type="ECO:0000259" key="1">
    <source>
        <dbReference type="Pfam" id="PF09413"/>
    </source>
</evidence>
<sequence>MGSSKAKNETVFVTTFYNNIEANIVKGRLESEGVSCFLTNENFSTLMPHLNYLAGGGTHLFVLQSDFQLAASILNEIETPNKVADRVVCPQCQSLDVTLGLGKSKFKKLTIILLSAIFGMQFSNIKLSYNCRNCKNEF</sequence>
<dbReference type="RefSeq" id="WP_092435930.1">
    <property type="nucleotide sequence ID" value="NZ_FMYP01000008.1"/>
</dbReference>
<evidence type="ECO:0000313" key="2">
    <source>
        <dbReference type="EMBL" id="SDB90874.1"/>
    </source>
</evidence>
<dbReference type="STRING" id="1640674.SAMN05216323_100858"/>
<dbReference type="OrthoDB" id="8480302at2"/>
<dbReference type="Gene3D" id="3.30.70.790">
    <property type="entry name" value="UreE, C-terminal domain"/>
    <property type="match status" value="1"/>
</dbReference>
<dbReference type="EMBL" id="FMYP01000008">
    <property type="protein sequence ID" value="SDB90874.1"/>
    <property type="molecule type" value="Genomic_DNA"/>
</dbReference>
<accession>A0A1G6H9Q7</accession>
<reference evidence="2 3" key="1">
    <citation type="submission" date="2016-09" db="EMBL/GenBank/DDBJ databases">
        <authorList>
            <person name="Capua I."/>
            <person name="De Benedictis P."/>
            <person name="Joannis T."/>
            <person name="Lombin L.H."/>
            <person name="Cattoli G."/>
        </authorList>
    </citation>
    <scope>NUCLEOTIDE SEQUENCE [LARGE SCALE GENOMIC DNA]</scope>
    <source>
        <strain evidence="2 3">A7P-90m</strain>
    </source>
</reference>
<dbReference type="AlphaFoldDB" id="A0A1G6H9Q7"/>
<protein>
    <submittedName>
        <fullName evidence="2">Putative signal transducing protein</fullName>
    </submittedName>
</protein>
<proteinExistence type="predicted"/>
<name>A0A1G6H9Q7_9BACT</name>
<keyword evidence="3" id="KW-1185">Reference proteome</keyword>
<gene>
    <name evidence="2" type="ORF">SAMN05216323_100858</name>
</gene>
<dbReference type="Pfam" id="PF09413">
    <property type="entry name" value="DUF2007"/>
    <property type="match status" value="1"/>
</dbReference>
<feature type="domain" description="DUF2007" evidence="1">
    <location>
        <begin position="15"/>
        <end position="78"/>
    </location>
</feature>
<dbReference type="InterPro" id="IPR011322">
    <property type="entry name" value="N-reg_PII-like_a/b"/>
</dbReference>
<dbReference type="InterPro" id="IPR018551">
    <property type="entry name" value="DUF2007"/>
</dbReference>
<evidence type="ECO:0000313" key="3">
    <source>
        <dbReference type="Proteomes" id="UP000199452"/>
    </source>
</evidence>
<dbReference type="Proteomes" id="UP000199452">
    <property type="component" value="Unassembled WGS sequence"/>
</dbReference>